<gene>
    <name evidence="1" type="ORF">S01H1_66833</name>
</gene>
<protein>
    <recommendedName>
        <fullName evidence="2">5'-nucleotidase</fullName>
    </recommendedName>
</protein>
<dbReference type="AlphaFoldDB" id="X0XAP0"/>
<evidence type="ECO:0000313" key="1">
    <source>
        <dbReference type="EMBL" id="GAG33743.1"/>
    </source>
</evidence>
<dbReference type="EMBL" id="BARS01044211">
    <property type="protein sequence ID" value="GAG33743.1"/>
    <property type="molecule type" value="Genomic_DNA"/>
</dbReference>
<accession>X0XAP0</accession>
<comment type="caution">
    <text evidence="1">The sequence shown here is derived from an EMBL/GenBank/DDBJ whole genome shotgun (WGS) entry which is preliminary data.</text>
</comment>
<feature type="non-terminal residue" evidence="1">
    <location>
        <position position="38"/>
    </location>
</feature>
<organism evidence="1">
    <name type="scientific">marine sediment metagenome</name>
    <dbReference type="NCBI Taxonomy" id="412755"/>
    <lineage>
        <taxon>unclassified sequences</taxon>
        <taxon>metagenomes</taxon>
        <taxon>ecological metagenomes</taxon>
    </lineage>
</organism>
<name>X0XAP0_9ZZZZ</name>
<evidence type="ECO:0008006" key="2">
    <source>
        <dbReference type="Google" id="ProtNLM"/>
    </source>
</evidence>
<reference evidence="1" key="1">
    <citation type="journal article" date="2014" name="Front. Microbiol.">
        <title>High frequency of phylogenetically diverse reductive dehalogenase-homologous genes in deep subseafloor sedimentary metagenomes.</title>
        <authorList>
            <person name="Kawai M."/>
            <person name="Futagami T."/>
            <person name="Toyoda A."/>
            <person name="Takaki Y."/>
            <person name="Nishi S."/>
            <person name="Hori S."/>
            <person name="Arai W."/>
            <person name="Tsubouchi T."/>
            <person name="Morono Y."/>
            <person name="Uchiyama I."/>
            <person name="Ito T."/>
            <person name="Fujiyama A."/>
            <person name="Inagaki F."/>
            <person name="Takami H."/>
        </authorList>
    </citation>
    <scope>NUCLEOTIDE SEQUENCE</scope>
    <source>
        <strain evidence="1">Expedition CK06-06</strain>
    </source>
</reference>
<sequence>MGNVVIVDKESFEKKKRIFSSDGFQKIHVVSDFDRTLT</sequence>
<proteinExistence type="predicted"/>